<name>A0A4Y9ZH92_9AGAM</name>
<protein>
    <submittedName>
        <fullName evidence="10">Uncharacterized protein</fullName>
    </submittedName>
</protein>
<evidence type="ECO:0000313" key="10">
    <source>
        <dbReference type="EMBL" id="TFY74116.1"/>
    </source>
</evidence>
<keyword evidence="4" id="KW-0963">Cytoplasm</keyword>
<comment type="subcellular location">
    <subcellularLocation>
        <location evidence="2">Cytoplasm</location>
    </subcellularLocation>
    <subcellularLocation>
        <location evidence="1">Nucleus</location>
    </subcellularLocation>
</comment>
<evidence type="ECO:0000256" key="3">
    <source>
        <dbReference type="ARBA" id="ARBA00006678"/>
    </source>
</evidence>
<evidence type="ECO:0000256" key="6">
    <source>
        <dbReference type="ARBA" id="ARBA00023242"/>
    </source>
</evidence>
<keyword evidence="5" id="KW-0694">RNA-binding</keyword>
<dbReference type="GO" id="GO:0071028">
    <property type="term" value="P:nuclear mRNA surveillance"/>
    <property type="evidence" value="ECO:0007669"/>
    <property type="project" value="TreeGrafter"/>
</dbReference>
<dbReference type="InterPro" id="IPR027408">
    <property type="entry name" value="PNPase/RNase_PH_dom_sf"/>
</dbReference>
<dbReference type="GO" id="GO:0016075">
    <property type="term" value="P:rRNA catabolic process"/>
    <property type="evidence" value="ECO:0007669"/>
    <property type="project" value="TreeGrafter"/>
</dbReference>
<dbReference type="InterPro" id="IPR001247">
    <property type="entry name" value="ExoRNase_PH_dom1"/>
</dbReference>
<comment type="caution">
    <text evidence="10">The sequence shown here is derived from an EMBL/GenBank/DDBJ whole genome shotgun (WGS) entry which is preliminary data.</text>
</comment>
<dbReference type="GO" id="GO:0000467">
    <property type="term" value="P:exonucleolytic trimming to generate mature 3'-end of 5.8S rRNA from tricistronic rRNA transcript (SSU-rRNA, 5.8S rRNA, LSU-rRNA)"/>
    <property type="evidence" value="ECO:0007669"/>
    <property type="project" value="TreeGrafter"/>
</dbReference>
<dbReference type="SUPFAM" id="SSF55666">
    <property type="entry name" value="Ribonuclease PH domain 2-like"/>
    <property type="match status" value="1"/>
</dbReference>
<evidence type="ECO:0000256" key="4">
    <source>
        <dbReference type="ARBA" id="ARBA00022490"/>
    </source>
</evidence>
<evidence type="ECO:0000256" key="2">
    <source>
        <dbReference type="ARBA" id="ARBA00004496"/>
    </source>
</evidence>
<dbReference type="PANTHER" id="PTHR11097">
    <property type="entry name" value="EXOSOME COMPLEX EXONUCLEASE RIBOSOMAL RNA PROCESSING PROTEIN"/>
    <property type="match status" value="1"/>
</dbReference>
<sequence>MRPPSPSIPEKEFVVTALAQNLRVDGRALLEMRRTSLEFGAELGTVECALGKTRVLANVEAKMVRPPPERRYEGIITIHSEISPMASSMYEPGRSSEEEVALSRMLDKVLRRSDTIDKESLCIQAGQRVWHLRLTINILSDSGNMQDCACLAGMAALKHFRRPEIEVVGDEIIIHEPTSRAPVPLAMHHTPLCLTFVFFPPAPSQPPPTTDSADSKQHDASLSPHPTMLLDPSPLEATLASSTLSLALNPQRELCVVHKAGGMPLAPDDVLRAVDVAVKKVREVVPWIEGQVSGDWDRRGVEVR</sequence>
<dbReference type="InterPro" id="IPR050590">
    <property type="entry name" value="Exosome_comp_Rrp42_subfam"/>
</dbReference>
<dbReference type="EMBL" id="SFCI01002290">
    <property type="protein sequence ID" value="TFY74116.1"/>
    <property type="molecule type" value="Genomic_DNA"/>
</dbReference>
<dbReference type="Proteomes" id="UP000298061">
    <property type="component" value="Unassembled WGS sequence"/>
</dbReference>
<dbReference type="CDD" id="cd11368">
    <property type="entry name" value="RNase_PH_RRP45"/>
    <property type="match status" value="1"/>
</dbReference>
<dbReference type="GO" id="GO:0000177">
    <property type="term" value="C:cytoplasmic exosome (RNase complex)"/>
    <property type="evidence" value="ECO:0007669"/>
    <property type="project" value="TreeGrafter"/>
</dbReference>
<dbReference type="Gene3D" id="3.30.230.70">
    <property type="entry name" value="GHMP Kinase, N-terminal domain"/>
    <property type="match status" value="1"/>
</dbReference>
<dbReference type="GO" id="GO:0000176">
    <property type="term" value="C:nuclear exosome (RNase complex)"/>
    <property type="evidence" value="ECO:0007669"/>
    <property type="project" value="TreeGrafter"/>
</dbReference>
<feature type="domain" description="Exoribonuclease phosphorolytic" evidence="8">
    <location>
        <begin position="31"/>
        <end position="163"/>
    </location>
</feature>
<dbReference type="InterPro" id="IPR036345">
    <property type="entry name" value="ExoRNase_PH_dom2_sf"/>
</dbReference>
<feature type="domain" description="Exoribonuclease phosphorolytic" evidence="9">
    <location>
        <begin position="228"/>
        <end position="279"/>
    </location>
</feature>
<feature type="region of interest" description="Disordered" evidence="7">
    <location>
        <begin position="204"/>
        <end position="233"/>
    </location>
</feature>
<dbReference type="GO" id="GO:0034476">
    <property type="term" value="P:U5 snRNA 3'-end processing"/>
    <property type="evidence" value="ECO:0007669"/>
    <property type="project" value="TreeGrafter"/>
</dbReference>
<dbReference type="InterPro" id="IPR033100">
    <property type="entry name" value="Rrp45"/>
</dbReference>
<gene>
    <name evidence="10" type="ORF">EWM64_g9896</name>
</gene>
<dbReference type="GO" id="GO:0035925">
    <property type="term" value="F:mRNA 3'-UTR AU-rich region binding"/>
    <property type="evidence" value="ECO:0007669"/>
    <property type="project" value="TreeGrafter"/>
</dbReference>
<evidence type="ECO:0000256" key="7">
    <source>
        <dbReference type="SAM" id="MobiDB-lite"/>
    </source>
</evidence>
<keyword evidence="11" id="KW-1185">Reference proteome</keyword>
<comment type="similarity">
    <text evidence="3">Belongs to the RNase PH family.</text>
</comment>
<evidence type="ECO:0000313" key="11">
    <source>
        <dbReference type="Proteomes" id="UP000298061"/>
    </source>
</evidence>
<proteinExistence type="inferred from homology"/>
<dbReference type="InterPro" id="IPR015847">
    <property type="entry name" value="ExoRNase_PH_dom2"/>
</dbReference>
<dbReference type="Pfam" id="PF03725">
    <property type="entry name" value="RNase_PH_C"/>
    <property type="match status" value="1"/>
</dbReference>
<accession>A0A4Y9ZH92</accession>
<keyword evidence="6" id="KW-0539">Nucleus</keyword>
<evidence type="ECO:0000256" key="1">
    <source>
        <dbReference type="ARBA" id="ARBA00004123"/>
    </source>
</evidence>
<evidence type="ECO:0000259" key="8">
    <source>
        <dbReference type="Pfam" id="PF01138"/>
    </source>
</evidence>
<organism evidence="10 11">
    <name type="scientific">Hericium alpestre</name>
    <dbReference type="NCBI Taxonomy" id="135208"/>
    <lineage>
        <taxon>Eukaryota</taxon>
        <taxon>Fungi</taxon>
        <taxon>Dikarya</taxon>
        <taxon>Basidiomycota</taxon>
        <taxon>Agaricomycotina</taxon>
        <taxon>Agaricomycetes</taxon>
        <taxon>Russulales</taxon>
        <taxon>Hericiaceae</taxon>
        <taxon>Hericium</taxon>
    </lineage>
</organism>
<dbReference type="SUPFAM" id="SSF54211">
    <property type="entry name" value="Ribosomal protein S5 domain 2-like"/>
    <property type="match status" value="1"/>
</dbReference>
<dbReference type="Pfam" id="PF01138">
    <property type="entry name" value="RNase_PH"/>
    <property type="match status" value="1"/>
</dbReference>
<reference evidence="10 11" key="1">
    <citation type="submission" date="2019-02" db="EMBL/GenBank/DDBJ databases">
        <title>Genome sequencing of the rare red list fungi Hericium alpestre (H. flagellum).</title>
        <authorList>
            <person name="Buettner E."/>
            <person name="Kellner H."/>
        </authorList>
    </citation>
    <scope>NUCLEOTIDE SEQUENCE [LARGE SCALE GENOMIC DNA]</scope>
    <source>
        <strain evidence="10 11">DSM 108284</strain>
    </source>
</reference>
<dbReference type="GO" id="GO:0071035">
    <property type="term" value="P:nuclear polyadenylation-dependent rRNA catabolic process"/>
    <property type="evidence" value="ECO:0007669"/>
    <property type="project" value="TreeGrafter"/>
</dbReference>
<dbReference type="InterPro" id="IPR020568">
    <property type="entry name" value="Ribosomal_Su5_D2-typ_SF"/>
</dbReference>
<dbReference type="AlphaFoldDB" id="A0A4Y9ZH92"/>
<dbReference type="GO" id="GO:0071038">
    <property type="term" value="P:TRAMP-dependent tRNA surveillance pathway"/>
    <property type="evidence" value="ECO:0007669"/>
    <property type="project" value="TreeGrafter"/>
</dbReference>
<dbReference type="STRING" id="135208.A0A4Y9ZH92"/>
<dbReference type="GO" id="GO:0034473">
    <property type="term" value="P:U1 snRNA 3'-end processing"/>
    <property type="evidence" value="ECO:0007669"/>
    <property type="project" value="TreeGrafter"/>
</dbReference>
<evidence type="ECO:0000256" key="5">
    <source>
        <dbReference type="ARBA" id="ARBA00022884"/>
    </source>
</evidence>
<evidence type="ECO:0000259" key="9">
    <source>
        <dbReference type="Pfam" id="PF03725"/>
    </source>
</evidence>
<dbReference type="GO" id="GO:0034475">
    <property type="term" value="P:U4 snRNA 3'-end processing"/>
    <property type="evidence" value="ECO:0007669"/>
    <property type="project" value="TreeGrafter"/>
</dbReference>
<dbReference type="PANTHER" id="PTHR11097:SF14">
    <property type="entry name" value="EXOSOME COMPLEX COMPONENT RRP45"/>
    <property type="match status" value="1"/>
</dbReference>
<dbReference type="OrthoDB" id="10264038at2759"/>